<keyword evidence="5" id="KW-0472">Membrane</keyword>
<keyword evidence="4" id="KW-0175">Coiled coil</keyword>
<dbReference type="Pfam" id="PF02518">
    <property type="entry name" value="HATPase_c"/>
    <property type="match status" value="1"/>
</dbReference>
<feature type="transmembrane region" description="Helical" evidence="5">
    <location>
        <begin position="123"/>
        <end position="146"/>
    </location>
</feature>
<feature type="transmembrane region" description="Helical" evidence="5">
    <location>
        <begin position="66"/>
        <end position="86"/>
    </location>
</feature>
<feature type="domain" description="PAC" evidence="8">
    <location>
        <begin position="765"/>
        <end position="818"/>
    </location>
</feature>
<dbReference type="InterPro" id="IPR000700">
    <property type="entry name" value="PAS-assoc_C"/>
</dbReference>
<comment type="caution">
    <text evidence="9">The sequence shown here is derived from an EMBL/GenBank/DDBJ whole genome shotgun (WGS) entry which is preliminary data.</text>
</comment>
<dbReference type="EC" id="2.7.13.3" evidence="2"/>
<feature type="transmembrane region" description="Helical" evidence="5">
    <location>
        <begin position="98"/>
        <end position="117"/>
    </location>
</feature>
<dbReference type="PROSITE" id="PS50109">
    <property type="entry name" value="HIS_KIN"/>
    <property type="match status" value="1"/>
</dbReference>
<gene>
    <name evidence="9" type="ORF">FL622_14610</name>
</gene>
<evidence type="ECO:0000256" key="5">
    <source>
        <dbReference type="SAM" id="Phobius"/>
    </source>
</evidence>
<dbReference type="Gene3D" id="3.30.450.20">
    <property type="entry name" value="PAS domain"/>
    <property type="match status" value="2"/>
</dbReference>
<dbReference type="Pfam" id="PF00512">
    <property type="entry name" value="HisKA"/>
    <property type="match status" value="1"/>
</dbReference>
<evidence type="ECO:0000259" key="6">
    <source>
        <dbReference type="PROSITE" id="PS50109"/>
    </source>
</evidence>
<evidence type="ECO:0000256" key="4">
    <source>
        <dbReference type="SAM" id="Coils"/>
    </source>
</evidence>
<keyword evidence="3" id="KW-0597">Phosphoprotein</keyword>
<protein>
    <recommendedName>
        <fullName evidence="2">histidine kinase</fullName>
        <ecNumber evidence="2">2.7.13.3</ecNumber>
    </recommendedName>
</protein>
<dbReference type="InterPro" id="IPR003594">
    <property type="entry name" value="HATPase_dom"/>
</dbReference>
<feature type="domain" description="PAC" evidence="8">
    <location>
        <begin position="623"/>
        <end position="674"/>
    </location>
</feature>
<dbReference type="InterPro" id="IPR003661">
    <property type="entry name" value="HisK_dim/P_dom"/>
</dbReference>
<evidence type="ECO:0000256" key="2">
    <source>
        <dbReference type="ARBA" id="ARBA00012438"/>
    </source>
</evidence>
<dbReference type="EMBL" id="VJVV01000013">
    <property type="protein sequence ID" value="TRO78916.1"/>
    <property type="molecule type" value="Genomic_DNA"/>
</dbReference>
<feature type="coiled-coil region" evidence="4">
    <location>
        <begin position="665"/>
        <end position="692"/>
    </location>
</feature>
<dbReference type="PRINTS" id="PR00344">
    <property type="entry name" value="BCTRLSENSOR"/>
</dbReference>
<dbReference type="NCBIfam" id="TIGR00229">
    <property type="entry name" value="sensory_box"/>
    <property type="match status" value="2"/>
</dbReference>
<evidence type="ECO:0000313" key="10">
    <source>
        <dbReference type="Proteomes" id="UP000317155"/>
    </source>
</evidence>
<evidence type="ECO:0000256" key="3">
    <source>
        <dbReference type="ARBA" id="ARBA00022553"/>
    </source>
</evidence>
<keyword evidence="5" id="KW-0812">Transmembrane</keyword>
<dbReference type="InterPro" id="IPR000014">
    <property type="entry name" value="PAS"/>
</dbReference>
<dbReference type="PROSITE" id="PS50113">
    <property type="entry name" value="PAC"/>
    <property type="match status" value="2"/>
</dbReference>
<dbReference type="SMART" id="SM00091">
    <property type="entry name" value="PAS"/>
    <property type="match status" value="2"/>
</dbReference>
<feature type="coiled-coil region" evidence="4">
    <location>
        <begin position="823"/>
        <end position="854"/>
    </location>
</feature>
<dbReference type="InterPro" id="IPR013655">
    <property type="entry name" value="PAS_fold_3"/>
</dbReference>
<feature type="transmembrane region" description="Helical" evidence="5">
    <location>
        <begin position="167"/>
        <end position="185"/>
    </location>
</feature>
<dbReference type="InterPro" id="IPR036890">
    <property type="entry name" value="HATPase_C_sf"/>
</dbReference>
<dbReference type="PROSITE" id="PS50112">
    <property type="entry name" value="PAS"/>
    <property type="match status" value="2"/>
</dbReference>
<comment type="catalytic activity">
    <reaction evidence="1">
        <text>ATP + protein L-histidine = ADP + protein N-phospho-L-histidine.</text>
        <dbReference type="EC" id="2.7.13.3"/>
    </reaction>
</comment>
<dbReference type="SMART" id="SM00387">
    <property type="entry name" value="HATPase_c"/>
    <property type="match status" value="1"/>
</dbReference>
<dbReference type="InterPro" id="IPR001610">
    <property type="entry name" value="PAC"/>
</dbReference>
<dbReference type="OrthoDB" id="5389102at2"/>
<dbReference type="SMART" id="SM00388">
    <property type="entry name" value="HisKA"/>
    <property type="match status" value="1"/>
</dbReference>
<dbReference type="InterPro" id="IPR004358">
    <property type="entry name" value="Sig_transdc_His_kin-like_C"/>
</dbReference>
<dbReference type="PANTHER" id="PTHR43065">
    <property type="entry name" value="SENSOR HISTIDINE KINASE"/>
    <property type="match status" value="1"/>
</dbReference>
<dbReference type="Pfam" id="PF08448">
    <property type="entry name" value="PAS_4"/>
    <property type="match status" value="1"/>
</dbReference>
<feature type="domain" description="PAS" evidence="7">
    <location>
        <begin position="689"/>
        <end position="761"/>
    </location>
</feature>
<dbReference type="AlphaFoldDB" id="A0A550J6R8"/>
<proteinExistence type="predicted"/>
<dbReference type="InterPro" id="IPR035965">
    <property type="entry name" value="PAS-like_dom_sf"/>
</dbReference>
<dbReference type="InterPro" id="IPR005467">
    <property type="entry name" value="His_kinase_dom"/>
</dbReference>
<dbReference type="CDD" id="cd00082">
    <property type="entry name" value="HisKA"/>
    <property type="match status" value="1"/>
</dbReference>
<dbReference type="Gene3D" id="3.30.565.10">
    <property type="entry name" value="Histidine kinase-like ATPase, C-terminal domain"/>
    <property type="match status" value="1"/>
</dbReference>
<feature type="transmembrane region" description="Helical" evidence="5">
    <location>
        <begin position="40"/>
        <end position="60"/>
    </location>
</feature>
<dbReference type="Gene3D" id="1.10.287.130">
    <property type="match status" value="1"/>
</dbReference>
<dbReference type="InterPro" id="IPR036097">
    <property type="entry name" value="HisK_dim/P_sf"/>
</dbReference>
<evidence type="ECO:0000259" key="7">
    <source>
        <dbReference type="PROSITE" id="PS50112"/>
    </source>
</evidence>
<feature type="domain" description="Histidine kinase" evidence="6">
    <location>
        <begin position="884"/>
        <end position="1097"/>
    </location>
</feature>
<keyword evidence="5" id="KW-1133">Transmembrane helix</keyword>
<reference evidence="9 10" key="1">
    <citation type="submission" date="2019-07" db="EMBL/GenBank/DDBJ databases">
        <title>Insights of Desulfuromonas acetexigens electromicrobiology.</title>
        <authorList>
            <person name="Katuri K."/>
            <person name="Sapireddy V."/>
            <person name="Shaw D.R."/>
            <person name="Saikaly P."/>
        </authorList>
    </citation>
    <scope>NUCLEOTIDE SEQUENCE [LARGE SCALE GENOMIC DNA]</scope>
    <source>
        <strain evidence="9 10">2873</strain>
    </source>
</reference>
<evidence type="ECO:0000259" key="8">
    <source>
        <dbReference type="PROSITE" id="PS50113"/>
    </source>
</evidence>
<evidence type="ECO:0000256" key="1">
    <source>
        <dbReference type="ARBA" id="ARBA00000085"/>
    </source>
</evidence>
<dbReference type="SUPFAM" id="SSF47384">
    <property type="entry name" value="Homodimeric domain of signal transducing histidine kinase"/>
    <property type="match status" value="1"/>
</dbReference>
<dbReference type="Proteomes" id="UP000317155">
    <property type="component" value="Unassembled WGS sequence"/>
</dbReference>
<dbReference type="SUPFAM" id="SSF55785">
    <property type="entry name" value="PYP-like sensor domain (PAS domain)"/>
    <property type="match status" value="2"/>
</dbReference>
<feature type="transmembrane region" description="Helical" evidence="5">
    <location>
        <begin position="6"/>
        <end position="28"/>
    </location>
</feature>
<dbReference type="CDD" id="cd00130">
    <property type="entry name" value="PAS"/>
    <property type="match status" value="2"/>
</dbReference>
<keyword evidence="10" id="KW-1185">Reference proteome</keyword>
<evidence type="ECO:0000313" key="9">
    <source>
        <dbReference type="EMBL" id="TRO78916.1"/>
    </source>
</evidence>
<dbReference type="RefSeq" id="WP_092054222.1">
    <property type="nucleotide sequence ID" value="NZ_FOJJ01000005.1"/>
</dbReference>
<dbReference type="GO" id="GO:0000155">
    <property type="term" value="F:phosphorelay sensor kinase activity"/>
    <property type="evidence" value="ECO:0007669"/>
    <property type="project" value="InterPro"/>
</dbReference>
<organism evidence="9 10">
    <name type="scientific">Trichloromonas acetexigens</name>
    <dbReference type="NCBI Taxonomy" id="38815"/>
    <lineage>
        <taxon>Bacteria</taxon>
        <taxon>Pseudomonadati</taxon>
        <taxon>Thermodesulfobacteriota</taxon>
        <taxon>Desulfuromonadia</taxon>
        <taxon>Desulfuromonadales</taxon>
        <taxon>Trichloromonadaceae</taxon>
        <taxon>Trichloromonas</taxon>
    </lineage>
</organism>
<dbReference type="SMART" id="SM00086">
    <property type="entry name" value="PAC"/>
    <property type="match status" value="2"/>
</dbReference>
<name>A0A550J6R8_9BACT</name>
<feature type="domain" description="PAS" evidence="7">
    <location>
        <begin position="550"/>
        <end position="620"/>
    </location>
</feature>
<sequence>MSRRDLIAGLLLGLVGFAVNWFKLPLFFDVDFLFGSILSMYALLRFGLGAGVLAAVVAASCTWLHWLHPWAILSFSVEALCVGLLLTRRRMGLMAGALLFWSTVGLVLVWFCYHHLLDLPHGSALLIALKQGVNGIFNVLIAELVFLLIRRGRERGPLFSLHERLRIILQGVVLVPAFLVVYADIADSFGTQMEFMRQTAVRATDVARLAVANWLAEERHKVLFLADLIRDPETASPEEMQRILDAFRAAHSDSFRIGVLDGRHVTRAFSPARDDLGRSTVGIDLGDRPYVEHLRKRGRPVLHEAFVGSIGTPGPRLLVFAPFWSGNEYRGAISHALSLEHPQELLRGLVVHREGVIDITLVDNDRQVILSTRSERKTLEPFTLPADGKLVPSGAVMQWLPEARPGVGAVKRWSRSFLLREVDLSADDDFQLVVEISVAPTIRLLTHQTSLNLGALALVMLLVFALSRWASRRLLRPIAVLGQATRQLPDRLLRGERIDWAPAIAREEEELQENFRRMEEALQGSFDELTVMKECLEERVAERTAELAENRRFLADLIENSGTVIFVKDRELRYTIVNRSLEKVTGMAREAVLGHSDEELFPGEVASCFRENDLEVMAGGRLVVFDETMDGPQGVRHFLSIKFPTHDAEGRVNGVCGMSTDISERILAERELRRAKEAAEASERAKAVSEERLNLVLDGAQDAFWDWDLVHDRIDFSRHWAAMLGYTHEELEPYGESWERLVHPEDMPEAMEKIQAHLEGHAPYIEAEYRVQTKEGEWKWILDRGKIVVWDAAGKPLRAAGTHADITRRKMIEEELQTKSAMLKQEINQRILTQEELREKQEQLEMLNRSLCDQVEKSVAELRQKDQVLISQGRQAAMGEMIGNIAHQWRQPLNALAMLITNLQFAWRDGDLSDDYLEESAATAHRLIQKMSTTINDFRDFFSPDKVLTTFSALSQIRQAIALVESGFKANNIALAVEDEEDCLVKGFPNEYSQVLLNLLGNAKDAILQRRPDSGQVVVSLAVEQGQGVARVRDNGGGVPEKIIDKIFDPYFSTKSMGTGIGLYMSKTIIERNMHGIISVRNIEGGCEFSVALPLAEQP</sequence>
<accession>A0A550J6R8</accession>
<dbReference type="Pfam" id="PF08447">
    <property type="entry name" value="PAS_3"/>
    <property type="match status" value="1"/>
</dbReference>
<dbReference type="InterPro" id="IPR013656">
    <property type="entry name" value="PAS_4"/>
</dbReference>
<dbReference type="SUPFAM" id="SSF55874">
    <property type="entry name" value="ATPase domain of HSP90 chaperone/DNA topoisomerase II/histidine kinase"/>
    <property type="match status" value="1"/>
</dbReference>